<keyword evidence="1" id="KW-0812">Transmembrane</keyword>
<feature type="transmembrane region" description="Helical" evidence="1">
    <location>
        <begin position="62"/>
        <end position="77"/>
    </location>
</feature>
<evidence type="ECO:0000256" key="1">
    <source>
        <dbReference type="SAM" id="Phobius"/>
    </source>
</evidence>
<gene>
    <name evidence="2" type="ORF">QUV96_05855</name>
</gene>
<organism evidence="2 3">
    <name type="scientific">Amedibacillus dolichus</name>
    <dbReference type="NCBI Taxonomy" id="31971"/>
    <lineage>
        <taxon>Bacteria</taxon>
        <taxon>Bacillati</taxon>
        <taxon>Bacillota</taxon>
        <taxon>Erysipelotrichia</taxon>
        <taxon>Erysipelotrichales</taxon>
        <taxon>Erysipelotrichaceae</taxon>
        <taxon>Amedibacillus</taxon>
    </lineage>
</organism>
<reference evidence="2" key="1">
    <citation type="submission" date="2023-06" db="EMBL/GenBank/DDBJ databases">
        <title>Identification and characterization of horizontal gene transfer across gut microbiota members of farm animals based on homology search.</title>
        <authorList>
            <person name="Schwarzerova J."/>
            <person name="Nykrynova M."/>
            <person name="Jureckova K."/>
            <person name="Cejkova D."/>
            <person name="Rychlik I."/>
        </authorList>
    </citation>
    <scope>NUCLEOTIDE SEQUENCE</scope>
    <source>
        <strain evidence="2">ET39</strain>
    </source>
</reference>
<dbReference type="RefSeq" id="WP_289607626.1">
    <property type="nucleotide sequence ID" value="NZ_JAUDCG010000020.1"/>
</dbReference>
<dbReference type="EMBL" id="JAUDCG010000020">
    <property type="protein sequence ID" value="MDM8157163.1"/>
    <property type="molecule type" value="Genomic_DNA"/>
</dbReference>
<evidence type="ECO:0000313" key="2">
    <source>
        <dbReference type="EMBL" id="MDM8157163.1"/>
    </source>
</evidence>
<dbReference type="Pfam" id="PF05437">
    <property type="entry name" value="AzlD"/>
    <property type="match status" value="1"/>
</dbReference>
<reference evidence="2" key="2">
    <citation type="submission" date="2023-06" db="EMBL/GenBank/DDBJ databases">
        <authorList>
            <person name="Zeman M."/>
            <person name="Kubasova T."/>
            <person name="Jahodarova E."/>
            <person name="Nykrynova M."/>
            <person name="Rychlik I."/>
        </authorList>
    </citation>
    <scope>NUCLEOTIDE SEQUENCE</scope>
    <source>
        <strain evidence="2">ET39</strain>
    </source>
</reference>
<name>A0ABT7UC01_9FIRM</name>
<dbReference type="InterPro" id="IPR008407">
    <property type="entry name" value="Brnchd-chn_aa_trnsp_AzlD"/>
</dbReference>
<sequence length="104" mass="11270">MHSLLGYMAVMAGVTYLIRCLPLLCFRRRIRNRYIQSFLYYVPYAVLGSMTFPAIFTSTGSVVPSCVGCAVAVVLAYREKSLLLVALAASAAACLTMLAMGTAF</sequence>
<keyword evidence="1" id="KW-0472">Membrane</keyword>
<protein>
    <submittedName>
        <fullName evidence="2">AzlD domain-containing protein</fullName>
    </submittedName>
</protein>
<feature type="transmembrane region" description="Helical" evidence="1">
    <location>
        <begin position="38"/>
        <end position="56"/>
    </location>
</feature>
<feature type="transmembrane region" description="Helical" evidence="1">
    <location>
        <begin position="82"/>
        <end position="103"/>
    </location>
</feature>
<accession>A0ABT7UC01</accession>
<comment type="caution">
    <text evidence="2">The sequence shown here is derived from an EMBL/GenBank/DDBJ whole genome shotgun (WGS) entry which is preliminary data.</text>
</comment>
<dbReference type="Proteomes" id="UP001529340">
    <property type="component" value="Unassembled WGS sequence"/>
</dbReference>
<proteinExistence type="predicted"/>
<feature type="transmembrane region" description="Helical" evidence="1">
    <location>
        <begin position="6"/>
        <end position="26"/>
    </location>
</feature>
<keyword evidence="3" id="KW-1185">Reference proteome</keyword>
<evidence type="ECO:0000313" key="3">
    <source>
        <dbReference type="Proteomes" id="UP001529340"/>
    </source>
</evidence>
<keyword evidence="1" id="KW-1133">Transmembrane helix</keyword>